<evidence type="ECO:0000256" key="4">
    <source>
        <dbReference type="ARBA" id="ARBA00022989"/>
    </source>
</evidence>
<gene>
    <name evidence="7" type="ORF">NBM05_13295</name>
</gene>
<feature type="transmembrane region" description="Helical" evidence="6">
    <location>
        <begin position="212"/>
        <end position="236"/>
    </location>
</feature>
<keyword evidence="5 6" id="KW-0472">Membrane</keyword>
<name>A0A9X2KM93_9MICC</name>
<keyword evidence="3 6" id="KW-0812">Transmembrane</keyword>
<dbReference type="InterPro" id="IPR036259">
    <property type="entry name" value="MFS_trans_sf"/>
</dbReference>
<sequence length="400" mass="41202">MTLGESPRAETRGGHDSASRRIYLFTGVFSSVLYTVLLVAPVIALPLITKYGLGPAQVGLLFSCELGAFSLTTVPAYFWLTRVPLRLAVTVCTVLVIAGNVASGFIPDFGALLVVRVVTSLAAGSITVVLLALGPRSANPGRAFGVFVVCQLAMGALILAVFPAIYANADVSAIYWTLAGLSVACLFFIPLLRGFDLSVDAGQVRRLDRSQVLPFAAGLVSIVLFYVGLSGIWSFMGQVSIGAGNSPGATSIVLSIATAAGIASALLATVLGENPRRRAFLLGGFVVMAGAVLVLLGGPALVRFAVAAILFKFGWTFVLPYLLSAMSALGGGPQVMNTANLMIGGGFALGPIVAGVLMQASGGFTSMIVVSAVSLVVALLCAMLLTRHPQLRPAGEAPRG</sequence>
<keyword evidence="2" id="KW-1003">Cell membrane</keyword>
<reference evidence="7" key="1">
    <citation type="submission" date="2022-06" db="EMBL/GenBank/DDBJ databases">
        <title>Rothia sp. isolated from sandalwood seedling.</title>
        <authorList>
            <person name="Tuikhar N."/>
            <person name="Kirdat K."/>
            <person name="Thorat V."/>
            <person name="Swetha P."/>
            <person name="Padma S."/>
            <person name="Sundararaj R."/>
            <person name="Yadav A."/>
        </authorList>
    </citation>
    <scope>NUCLEOTIDE SEQUENCE</scope>
    <source>
        <strain evidence="7">AR01</strain>
    </source>
</reference>
<feature type="transmembrane region" description="Helical" evidence="6">
    <location>
        <begin position="22"/>
        <end position="48"/>
    </location>
</feature>
<feature type="transmembrane region" description="Helical" evidence="6">
    <location>
        <begin position="304"/>
        <end position="323"/>
    </location>
</feature>
<feature type="transmembrane region" description="Helical" evidence="6">
    <location>
        <begin position="364"/>
        <end position="385"/>
    </location>
</feature>
<evidence type="ECO:0000256" key="1">
    <source>
        <dbReference type="ARBA" id="ARBA00004651"/>
    </source>
</evidence>
<keyword evidence="8" id="KW-1185">Reference proteome</keyword>
<dbReference type="RefSeq" id="WP_254168406.1">
    <property type="nucleotide sequence ID" value="NZ_JANAFB010000044.1"/>
</dbReference>
<feature type="transmembrane region" description="Helical" evidence="6">
    <location>
        <begin position="60"/>
        <end position="80"/>
    </location>
</feature>
<dbReference type="GO" id="GO:0022857">
    <property type="term" value="F:transmembrane transporter activity"/>
    <property type="evidence" value="ECO:0007669"/>
    <property type="project" value="InterPro"/>
</dbReference>
<feature type="transmembrane region" description="Helical" evidence="6">
    <location>
        <begin position="145"/>
        <end position="167"/>
    </location>
</feature>
<protein>
    <submittedName>
        <fullName evidence="7">MFS transporter</fullName>
    </submittedName>
</protein>
<proteinExistence type="predicted"/>
<dbReference type="InterPro" id="IPR050189">
    <property type="entry name" value="MFS_Efflux_Transporters"/>
</dbReference>
<dbReference type="AlphaFoldDB" id="A0A9X2KM93"/>
<evidence type="ECO:0000313" key="8">
    <source>
        <dbReference type="Proteomes" id="UP001139502"/>
    </source>
</evidence>
<dbReference type="EMBL" id="JANAFB010000044">
    <property type="protein sequence ID" value="MCP3426956.1"/>
    <property type="molecule type" value="Genomic_DNA"/>
</dbReference>
<feature type="transmembrane region" description="Helical" evidence="6">
    <location>
        <begin position="335"/>
        <end position="358"/>
    </location>
</feature>
<dbReference type="PANTHER" id="PTHR43124">
    <property type="entry name" value="PURINE EFFLUX PUMP PBUE"/>
    <property type="match status" value="1"/>
</dbReference>
<feature type="transmembrane region" description="Helical" evidence="6">
    <location>
        <begin position="279"/>
        <end position="298"/>
    </location>
</feature>
<evidence type="ECO:0000256" key="2">
    <source>
        <dbReference type="ARBA" id="ARBA00022475"/>
    </source>
</evidence>
<dbReference type="GO" id="GO:0005886">
    <property type="term" value="C:plasma membrane"/>
    <property type="evidence" value="ECO:0007669"/>
    <property type="project" value="UniProtKB-SubCell"/>
</dbReference>
<evidence type="ECO:0000256" key="5">
    <source>
        <dbReference type="ARBA" id="ARBA00023136"/>
    </source>
</evidence>
<evidence type="ECO:0000256" key="3">
    <source>
        <dbReference type="ARBA" id="ARBA00022692"/>
    </source>
</evidence>
<dbReference type="SUPFAM" id="SSF103473">
    <property type="entry name" value="MFS general substrate transporter"/>
    <property type="match status" value="1"/>
</dbReference>
<comment type="subcellular location">
    <subcellularLocation>
        <location evidence="1">Cell membrane</location>
        <topology evidence="1">Multi-pass membrane protein</topology>
    </subcellularLocation>
</comment>
<evidence type="ECO:0000313" key="7">
    <source>
        <dbReference type="EMBL" id="MCP3426956.1"/>
    </source>
</evidence>
<accession>A0A9X2KM93</accession>
<feature type="transmembrane region" description="Helical" evidence="6">
    <location>
        <begin position="248"/>
        <end position="272"/>
    </location>
</feature>
<dbReference type="Proteomes" id="UP001139502">
    <property type="component" value="Unassembled WGS sequence"/>
</dbReference>
<dbReference type="PANTHER" id="PTHR43124:SF10">
    <property type="entry name" value="PURINE EFFLUX PUMP PBUE"/>
    <property type="match status" value="1"/>
</dbReference>
<organism evidence="7 8">
    <name type="scientific">Rothia santali</name>
    <dbReference type="NCBI Taxonomy" id="2949643"/>
    <lineage>
        <taxon>Bacteria</taxon>
        <taxon>Bacillati</taxon>
        <taxon>Actinomycetota</taxon>
        <taxon>Actinomycetes</taxon>
        <taxon>Micrococcales</taxon>
        <taxon>Micrococcaceae</taxon>
        <taxon>Rothia</taxon>
    </lineage>
</organism>
<feature type="transmembrane region" description="Helical" evidence="6">
    <location>
        <begin position="87"/>
        <end position="106"/>
    </location>
</feature>
<dbReference type="InterPro" id="IPR011701">
    <property type="entry name" value="MFS"/>
</dbReference>
<dbReference type="Gene3D" id="1.20.1250.20">
    <property type="entry name" value="MFS general substrate transporter like domains"/>
    <property type="match status" value="2"/>
</dbReference>
<feature type="transmembrane region" description="Helical" evidence="6">
    <location>
        <begin position="173"/>
        <end position="192"/>
    </location>
</feature>
<feature type="transmembrane region" description="Helical" evidence="6">
    <location>
        <begin position="112"/>
        <end position="133"/>
    </location>
</feature>
<comment type="caution">
    <text evidence="7">The sequence shown here is derived from an EMBL/GenBank/DDBJ whole genome shotgun (WGS) entry which is preliminary data.</text>
</comment>
<dbReference type="Pfam" id="PF07690">
    <property type="entry name" value="MFS_1"/>
    <property type="match status" value="1"/>
</dbReference>
<keyword evidence="4 6" id="KW-1133">Transmembrane helix</keyword>
<evidence type="ECO:0000256" key="6">
    <source>
        <dbReference type="SAM" id="Phobius"/>
    </source>
</evidence>